<dbReference type="Proteomes" id="UP000070501">
    <property type="component" value="Unassembled WGS sequence"/>
</dbReference>
<feature type="compositionally biased region" description="Low complexity" evidence="6">
    <location>
        <begin position="259"/>
        <end position="281"/>
    </location>
</feature>
<dbReference type="PANTHER" id="PTHR45848:SF4">
    <property type="entry name" value="DUAL SPECIFICITY PROTEIN PHOSPHATASE 12"/>
    <property type="match status" value="1"/>
</dbReference>
<comment type="similarity">
    <text evidence="1">Belongs to the protein-tyrosine phosphatase family. Non-receptor class dual specificity subfamily.</text>
</comment>
<dbReference type="PIRSF" id="PIRSF000941">
    <property type="entry name" value="DUSP12"/>
    <property type="match status" value="1"/>
</dbReference>
<keyword evidence="9" id="KW-1185">Reference proteome</keyword>
<feature type="active site" description="Phosphocysteine intermediate" evidence="5">
    <location>
        <position position="136"/>
    </location>
</feature>
<dbReference type="InterPro" id="IPR016278">
    <property type="entry name" value="DUSP12"/>
</dbReference>
<gene>
    <name evidence="8" type="ORF">Micbo1qcDRAFT_155233</name>
</gene>
<dbReference type="FunCoup" id="A0A136JHL8">
    <property type="interactions" value="727"/>
</dbReference>
<accession>A0A136JHL8</accession>
<name>A0A136JHL8_9PEZI</name>
<evidence type="ECO:0000256" key="1">
    <source>
        <dbReference type="ARBA" id="ARBA00008601"/>
    </source>
</evidence>
<evidence type="ECO:0000256" key="4">
    <source>
        <dbReference type="ARBA" id="ARBA00022912"/>
    </source>
</evidence>
<dbReference type="InParanoid" id="A0A136JHL8"/>
<dbReference type="EMBL" id="KQ964245">
    <property type="protein sequence ID" value="KXJ96641.1"/>
    <property type="molecule type" value="Genomic_DNA"/>
</dbReference>
<evidence type="ECO:0000256" key="3">
    <source>
        <dbReference type="ARBA" id="ARBA00022801"/>
    </source>
</evidence>
<evidence type="ECO:0000313" key="8">
    <source>
        <dbReference type="EMBL" id="KXJ96641.1"/>
    </source>
</evidence>
<dbReference type="SMART" id="SM00195">
    <property type="entry name" value="DSPc"/>
    <property type="match status" value="1"/>
</dbReference>
<dbReference type="EC" id="3.1.3.48" evidence="2"/>
<dbReference type="PANTHER" id="PTHR45848">
    <property type="entry name" value="DUAL SPECIFICITY PROTEIN PHOSPHATASE 12 FAMILY MEMBER"/>
    <property type="match status" value="1"/>
</dbReference>
<organism evidence="8 9">
    <name type="scientific">Microdochium bolleyi</name>
    <dbReference type="NCBI Taxonomy" id="196109"/>
    <lineage>
        <taxon>Eukaryota</taxon>
        <taxon>Fungi</taxon>
        <taxon>Dikarya</taxon>
        <taxon>Ascomycota</taxon>
        <taxon>Pezizomycotina</taxon>
        <taxon>Sordariomycetes</taxon>
        <taxon>Xylariomycetidae</taxon>
        <taxon>Xylariales</taxon>
        <taxon>Microdochiaceae</taxon>
        <taxon>Microdochium</taxon>
    </lineage>
</organism>
<keyword evidence="4" id="KW-0904">Protein phosphatase</keyword>
<dbReference type="STRING" id="196109.A0A136JHL8"/>
<dbReference type="Gene3D" id="3.90.190.10">
    <property type="entry name" value="Protein tyrosine phosphatase superfamily"/>
    <property type="match status" value="1"/>
</dbReference>
<feature type="compositionally biased region" description="Low complexity" evidence="6">
    <location>
        <begin position="98"/>
        <end position="109"/>
    </location>
</feature>
<reference evidence="9" key="1">
    <citation type="submission" date="2016-02" db="EMBL/GenBank/DDBJ databases">
        <title>Draft genome sequence of Microdochium bolleyi, a fungal endophyte of beachgrass.</title>
        <authorList>
            <consortium name="DOE Joint Genome Institute"/>
            <person name="David A.S."/>
            <person name="May G."/>
            <person name="Haridas S."/>
            <person name="Lim J."/>
            <person name="Wang M."/>
            <person name="Labutti K."/>
            <person name="Lipzen A."/>
            <person name="Barry K."/>
            <person name="Grigoriev I.V."/>
        </authorList>
    </citation>
    <scope>NUCLEOTIDE SEQUENCE [LARGE SCALE GENOMIC DNA]</scope>
    <source>
        <strain evidence="9">J235TASD1</strain>
    </source>
</reference>
<evidence type="ECO:0000256" key="6">
    <source>
        <dbReference type="SAM" id="MobiDB-lite"/>
    </source>
</evidence>
<protein>
    <recommendedName>
        <fullName evidence="2">protein-tyrosine-phosphatase</fullName>
        <ecNumber evidence="2">3.1.3.48</ecNumber>
    </recommendedName>
</protein>
<evidence type="ECO:0000256" key="2">
    <source>
        <dbReference type="ARBA" id="ARBA00013064"/>
    </source>
</evidence>
<dbReference type="InterPro" id="IPR029021">
    <property type="entry name" value="Prot-tyrosine_phosphatase-like"/>
</dbReference>
<proteinExistence type="inferred from homology"/>
<feature type="domain" description="Tyrosine-protein phosphatase" evidence="7">
    <location>
        <begin position="2"/>
        <end position="212"/>
    </location>
</feature>
<feature type="region of interest" description="Disordered" evidence="6">
    <location>
        <begin position="86"/>
        <end position="127"/>
    </location>
</feature>
<dbReference type="SUPFAM" id="SSF52799">
    <property type="entry name" value="(Phosphotyrosine protein) phosphatases II"/>
    <property type="match status" value="1"/>
</dbReference>
<dbReference type="GO" id="GO:0005634">
    <property type="term" value="C:nucleus"/>
    <property type="evidence" value="ECO:0007669"/>
    <property type="project" value="TreeGrafter"/>
</dbReference>
<evidence type="ECO:0000256" key="5">
    <source>
        <dbReference type="PIRSR" id="PIRSR000941-50"/>
    </source>
</evidence>
<dbReference type="OrthoDB" id="2017893at2759"/>
<dbReference type="GO" id="GO:0008138">
    <property type="term" value="F:protein tyrosine/serine/threonine phosphatase activity"/>
    <property type="evidence" value="ECO:0007669"/>
    <property type="project" value="InterPro"/>
</dbReference>
<keyword evidence="3" id="KW-0378">Hydrolase</keyword>
<feature type="region of interest" description="Disordered" evidence="6">
    <location>
        <begin position="390"/>
        <end position="411"/>
    </location>
</feature>
<feature type="region of interest" description="Disordered" evidence="6">
    <location>
        <begin position="257"/>
        <end position="282"/>
    </location>
</feature>
<sequence>MSLSRVPGRDRLYVGGVWSLNMESQRQQLHDHGVTHILSVIKYSFDQWGEEARRFSHHLSIDIDDDEDMDLLAHFPDAVRFIDEGLYPPGSPGETSHNNSTSGNTNAGAHDPSLSTARVGEEEEQPSSPGAVYVHCAMGKSRSVSCVIAYLLYKYPHRFGGDGKPLAAMTPSERRASARPAVDKALQLVREGRSLAEPNDGFMAQLRLWWSMGCPAAAGALENHPTYQKWLYDRILKEARDAHMPPDAGNIRFEDEVEAPSSGLAQQQQQNGAGPSSSGSSYRKEVRCKKCRRTLATPKFVLPHAPAEDAAASTTTAGGPPSSCAHVFIDTLSWMRPALEDGALEGRLNCPGAKCGATVGRFAWQGMMCSCRQWVVPAFSLNRSRVDELAPRPAPTTAPMVVGGRGSSGNL</sequence>
<dbReference type="InterPro" id="IPR020422">
    <property type="entry name" value="TYR_PHOSPHATASE_DUAL_dom"/>
</dbReference>
<evidence type="ECO:0000313" key="9">
    <source>
        <dbReference type="Proteomes" id="UP000070501"/>
    </source>
</evidence>
<dbReference type="AlphaFoldDB" id="A0A136JHL8"/>
<evidence type="ECO:0000259" key="7">
    <source>
        <dbReference type="SMART" id="SM00195"/>
    </source>
</evidence>
<dbReference type="GO" id="GO:0004725">
    <property type="term" value="F:protein tyrosine phosphatase activity"/>
    <property type="evidence" value="ECO:0007669"/>
    <property type="project" value="UniProtKB-EC"/>
</dbReference>